<dbReference type="RefSeq" id="WP_100922787.1">
    <property type="nucleotide sequence ID" value="NZ_CP020371.1"/>
</dbReference>
<dbReference type="OrthoDB" id="9889356at2"/>
<organism evidence="1 2">
    <name type="scientific">Candidatus Thiodictyon syntrophicum</name>
    <dbReference type="NCBI Taxonomy" id="1166950"/>
    <lineage>
        <taxon>Bacteria</taxon>
        <taxon>Pseudomonadati</taxon>
        <taxon>Pseudomonadota</taxon>
        <taxon>Gammaproteobacteria</taxon>
        <taxon>Chromatiales</taxon>
        <taxon>Chromatiaceae</taxon>
        <taxon>Thiodictyon</taxon>
    </lineage>
</organism>
<accession>A0A2K8UI27</accession>
<proteinExistence type="predicted"/>
<gene>
    <name evidence="1" type="ORF">THSYN_29900</name>
</gene>
<dbReference type="AlphaFoldDB" id="A0A2K8UI27"/>
<protein>
    <recommendedName>
        <fullName evidence="3">PRTRC system protein C</fullName>
    </recommendedName>
</protein>
<evidence type="ECO:0000313" key="1">
    <source>
        <dbReference type="EMBL" id="AUB85139.1"/>
    </source>
</evidence>
<dbReference type="Pfam" id="PF14454">
    <property type="entry name" value="Prok_Ub"/>
    <property type="match status" value="1"/>
</dbReference>
<name>A0A2K8UI27_9GAMM</name>
<geneLocation type="plasmid" evidence="2">
    <name>pts417</name>
</geneLocation>
<evidence type="ECO:0000313" key="2">
    <source>
        <dbReference type="Proteomes" id="UP000232638"/>
    </source>
</evidence>
<reference evidence="1 2" key="1">
    <citation type="submission" date="2017-03" db="EMBL/GenBank/DDBJ databases">
        <title>Complete genome sequence of Candidatus 'Thiodictyon syntrophicum' sp. nov. strain Cad16T, a photolithoautotroph purple sulfur bacterium isolated from an alpine meromictic lake.</title>
        <authorList>
            <person name="Luedin S.M."/>
            <person name="Pothier J.F."/>
            <person name="Danza F."/>
            <person name="Storelli N."/>
            <person name="Wittwer M."/>
            <person name="Tonolla M."/>
        </authorList>
    </citation>
    <scope>NUCLEOTIDE SEQUENCE [LARGE SCALE GENOMIC DNA]</scope>
    <source>
        <strain evidence="1 2">Cad16T</strain>
        <plasmid evidence="2">Plasmid pts417</plasmid>
    </source>
</reference>
<keyword evidence="1" id="KW-0614">Plasmid</keyword>
<evidence type="ECO:0008006" key="3">
    <source>
        <dbReference type="Google" id="ProtNLM"/>
    </source>
</evidence>
<sequence length="72" mass="7630">MTATTIETPPRVFRLGALELADPDASLSAEDALALYAPNFPQVQGATLAAPEFRADGTLVYPVERPTVKTKG</sequence>
<dbReference type="EMBL" id="CP020371">
    <property type="protein sequence ID" value="AUB85139.1"/>
    <property type="molecule type" value="Genomic_DNA"/>
</dbReference>
<dbReference type="Proteomes" id="UP000232638">
    <property type="component" value="Plasmid pTs417"/>
</dbReference>
<dbReference type="KEGG" id="tsy:THSYN_29900"/>
<keyword evidence="2" id="KW-1185">Reference proteome</keyword>
<dbReference type="InterPro" id="IPR032866">
    <property type="entry name" value="Prok_Ub"/>
</dbReference>